<proteinExistence type="predicted"/>
<evidence type="ECO:0008006" key="3">
    <source>
        <dbReference type="Google" id="ProtNLM"/>
    </source>
</evidence>
<evidence type="ECO:0000313" key="1">
    <source>
        <dbReference type="EMBL" id="EHQ02139.1"/>
    </source>
</evidence>
<dbReference type="RefSeq" id="WP_006988451.1">
    <property type="nucleotide sequence ID" value="NZ_JH594606.1"/>
</dbReference>
<evidence type="ECO:0000313" key="2">
    <source>
        <dbReference type="Proteomes" id="UP000003844"/>
    </source>
</evidence>
<dbReference type="Proteomes" id="UP000003844">
    <property type="component" value="Unassembled WGS sequence"/>
</dbReference>
<dbReference type="OrthoDB" id="1493159at2"/>
<keyword evidence="2" id="KW-1185">Reference proteome</keyword>
<dbReference type="HOGENOM" id="CLU_1774765_0_0_10"/>
<name>H2BXX6_GILLR</name>
<reference evidence="2" key="1">
    <citation type="journal article" date="2012" name="Stand. Genomic Sci.">
        <title>Genome sequence of the Antarctic rhodopsins-containing flavobacterium Gillisia limnaea type strain (R-8282(T)).</title>
        <authorList>
            <person name="Riedel T."/>
            <person name="Held B."/>
            <person name="Nolan M."/>
            <person name="Lucas S."/>
            <person name="Lapidus A."/>
            <person name="Tice H."/>
            <person name="Del Rio T.G."/>
            <person name="Cheng J.F."/>
            <person name="Han C."/>
            <person name="Tapia R."/>
            <person name="Goodwin L.A."/>
            <person name="Pitluck S."/>
            <person name="Liolios K."/>
            <person name="Mavromatis K."/>
            <person name="Pagani I."/>
            <person name="Ivanova N."/>
            <person name="Mikhailova N."/>
            <person name="Pati A."/>
            <person name="Chen A."/>
            <person name="Palaniappan K."/>
            <person name="Land M."/>
            <person name="Rohde M."/>
            <person name="Tindall B.J."/>
            <person name="Detter J.C."/>
            <person name="Goker M."/>
            <person name="Bristow J."/>
            <person name="Eisen J.A."/>
            <person name="Markowitz V."/>
            <person name="Hugenholtz P."/>
            <person name="Kyrpides N.C."/>
            <person name="Klenk H.P."/>
            <person name="Woyke T."/>
        </authorList>
    </citation>
    <scope>NUCLEOTIDE SEQUENCE [LARGE SCALE GENOMIC DNA]</scope>
    <source>
        <strain evidence="2">DSM 15749 / LMG 21470 / R-8282</strain>
    </source>
</reference>
<dbReference type="EMBL" id="JH594606">
    <property type="protein sequence ID" value="EHQ02139.1"/>
    <property type="molecule type" value="Genomic_DNA"/>
</dbReference>
<accession>H2BXX6</accession>
<dbReference type="AlphaFoldDB" id="H2BXX6"/>
<dbReference type="PROSITE" id="PS51257">
    <property type="entry name" value="PROKAR_LIPOPROTEIN"/>
    <property type="match status" value="1"/>
</dbReference>
<organism evidence="1 2">
    <name type="scientific">Gillisia limnaea (strain DSM 15749 / LMG 21470 / R-8282)</name>
    <dbReference type="NCBI Taxonomy" id="865937"/>
    <lineage>
        <taxon>Bacteria</taxon>
        <taxon>Pseudomonadati</taxon>
        <taxon>Bacteroidota</taxon>
        <taxon>Flavobacteriia</taxon>
        <taxon>Flavobacteriales</taxon>
        <taxon>Flavobacteriaceae</taxon>
        <taxon>Gillisia</taxon>
    </lineage>
</organism>
<dbReference type="eggNOG" id="ENOG50336Z9">
    <property type="taxonomic scope" value="Bacteria"/>
</dbReference>
<protein>
    <recommendedName>
        <fullName evidence="3">Lipoprotein</fullName>
    </recommendedName>
</protein>
<sequence length="146" mass="16501">MKQIGYLIIIIFLIISCDKNDDNPVECSESGNCDKCIIINSDLYNLTNTDNYTIQNITVNQDCLEIEFGSSGCDGNSWEIDLVDLGGISETAVPQRDLKLRLINIEECEAFITRTISFNLEPLQLGNYEAINLKIADYNGLIRYEY</sequence>
<gene>
    <name evidence="1" type="ORF">Gilli_1485</name>
</gene>